<name>A0AAD8UZJ5_9PEZI</name>
<dbReference type="EMBL" id="JAHLJV010000096">
    <property type="protein sequence ID" value="KAK1573238.1"/>
    <property type="molecule type" value="Genomic_DNA"/>
</dbReference>
<evidence type="ECO:0000313" key="1">
    <source>
        <dbReference type="EMBL" id="KAK1573238.1"/>
    </source>
</evidence>
<comment type="caution">
    <text evidence="1">The sequence shown here is derived from an EMBL/GenBank/DDBJ whole genome shotgun (WGS) entry which is preliminary data.</text>
</comment>
<evidence type="ECO:0000313" key="2">
    <source>
        <dbReference type="Proteomes" id="UP001230504"/>
    </source>
</evidence>
<dbReference type="RefSeq" id="XP_060408885.1">
    <property type="nucleotide sequence ID" value="XM_060562827.1"/>
</dbReference>
<reference evidence="1" key="1">
    <citation type="submission" date="2021-06" db="EMBL/GenBank/DDBJ databases">
        <title>Comparative genomics, transcriptomics and evolutionary studies reveal genomic signatures of adaptation to plant cell wall in hemibiotrophic fungi.</title>
        <authorList>
            <consortium name="DOE Joint Genome Institute"/>
            <person name="Baroncelli R."/>
            <person name="Diaz J.F."/>
            <person name="Benocci T."/>
            <person name="Peng M."/>
            <person name="Battaglia E."/>
            <person name="Haridas S."/>
            <person name="Andreopoulos W."/>
            <person name="Labutti K."/>
            <person name="Pangilinan J."/>
            <person name="Floch G.L."/>
            <person name="Makela M.R."/>
            <person name="Henrissat B."/>
            <person name="Grigoriev I.V."/>
            <person name="Crouch J.A."/>
            <person name="De Vries R.P."/>
            <person name="Sukno S.A."/>
            <person name="Thon M.R."/>
        </authorList>
    </citation>
    <scope>NUCLEOTIDE SEQUENCE</scope>
    <source>
        <strain evidence="1">CBS 125086</strain>
    </source>
</reference>
<gene>
    <name evidence="1" type="ORF">LY79DRAFT_662902</name>
</gene>
<sequence>MLPGSPLVQDFQSPLPGFCSGPWEPKLVIVTFTIKTTLLRPRTIVCQVSQTSTDCTTSLCMQYFVIARRQLQYGLKWNLRYLGRMPAQNLRLLVTYHIRAKPRLPRPVVDALVLHGPEIQTIFAYPGKPAKMWSFIPPSRELSQVPQYLFKSSAFTILQQKCDIHGRWL</sequence>
<proteinExistence type="predicted"/>
<dbReference type="Proteomes" id="UP001230504">
    <property type="component" value="Unassembled WGS sequence"/>
</dbReference>
<accession>A0AAD8UZJ5</accession>
<dbReference type="AlphaFoldDB" id="A0AAD8UZJ5"/>
<keyword evidence="2" id="KW-1185">Reference proteome</keyword>
<organism evidence="1 2">
    <name type="scientific">Colletotrichum navitas</name>
    <dbReference type="NCBI Taxonomy" id="681940"/>
    <lineage>
        <taxon>Eukaryota</taxon>
        <taxon>Fungi</taxon>
        <taxon>Dikarya</taxon>
        <taxon>Ascomycota</taxon>
        <taxon>Pezizomycotina</taxon>
        <taxon>Sordariomycetes</taxon>
        <taxon>Hypocreomycetidae</taxon>
        <taxon>Glomerellales</taxon>
        <taxon>Glomerellaceae</taxon>
        <taxon>Colletotrichum</taxon>
        <taxon>Colletotrichum graminicola species complex</taxon>
    </lineage>
</organism>
<dbReference type="GeneID" id="85447067"/>
<protein>
    <submittedName>
        <fullName evidence="1">Uncharacterized protein</fullName>
    </submittedName>
</protein>